<feature type="domain" description="Peptidase M1 membrane alanine aminopeptidase" evidence="9">
    <location>
        <begin position="267"/>
        <end position="474"/>
    </location>
</feature>
<dbReference type="InterPro" id="IPR014782">
    <property type="entry name" value="Peptidase_M1_dom"/>
</dbReference>
<evidence type="ECO:0000256" key="6">
    <source>
        <dbReference type="ARBA" id="ARBA00022833"/>
    </source>
</evidence>
<dbReference type="InterPro" id="IPR045357">
    <property type="entry name" value="Aminopeptidase_N-like_N"/>
</dbReference>
<organism evidence="11 12">
    <name type="scientific">Hypsibius exemplaris</name>
    <name type="common">Freshwater tardigrade</name>
    <dbReference type="NCBI Taxonomy" id="2072580"/>
    <lineage>
        <taxon>Eukaryota</taxon>
        <taxon>Metazoa</taxon>
        <taxon>Ecdysozoa</taxon>
        <taxon>Tardigrada</taxon>
        <taxon>Eutardigrada</taxon>
        <taxon>Parachela</taxon>
        <taxon>Hypsibioidea</taxon>
        <taxon>Hypsibiidae</taxon>
        <taxon>Hypsibius</taxon>
    </lineage>
</organism>
<feature type="binding site" evidence="8">
    <location>
        <position position="344"/>
    </location>
    <ligand>
        <name>Zn(2+)</name>
        <dbReference type="ChEBI" id="CHEBI:29105"/>
        <note>catalytic</note>
    </ligand>
</feature>
<comment type="cofactor">
    <cofactor evidence="8">
        <name>Zn(2+)</name>
        <dbReference type="ChEBI" id="CHEBI:29105"/>
    </cofactor>
    <text evidence="8">Binds 1 zinc ion per subunit.</text>
</comment>
<evidence type="ECO:0000256" key="8">
    <source>
        <dbReference type="PIRSR" id="PIRSR634016-3"/>
    </source>
</evidence>
<proteinExistence type="inferred from homology"/>
<dbReference type="GO" id="GO:0008270">
    <property type="term" value="F:zinc ion binding"/>
    <property type="evidence" value="ECO:0007669"/>
    <property type="project" value="InterPro"/>
</dbReference>
<comment type="similarity">
    <text evidence="1">Belongs to the peptidase M1 family.</text>
</comment>
<dbReference type="SUPFAM" id="SSF63737">
    <property type="entry name" value="Leukotriene A4 hydrolase N-terminal domain"/>
    <property type="match status" value="1"/>
</dbReference>
<evidence type="ECO:0000256" key="4">
    <source>
        <dbReference type="ARBA" id="ARBA00022723"/>
    </source>
</evidence>
<dbReference type="EMBL" id="MTYJ01000320">
    <property type="protein sequence ID" value="OWA53419.1"/>
    <property type="molecule type" value="Genomic_DNA"/>
</dbReference>
<dbReference type="Gene3D" id="2.60.40.1730">
    <property type="entry name" value="tricorn interacting facor f3 domain"/>
    <property type="match status" value="1"/>
</dbReference>
<dbReference type="Pfam" id="PF17900">
    <property type="entry name" value="Peptidase_M1_N"/>
    <property type="match status" value="1"/>
</dbReference>
<dbReference type="PRINTS" id="PR00756">
    <property type="entry name" value="ALADIPTASE"/>
</dbReference>
<evidence type="ECO:0000259" key="10">
    <source>
        <dbReference type="Pfam" id="PF17900"/>
    </source>
</evidence>
<comment type="caution">
    <text evidence="11">The sequence shown here is derived from an EMBL/GenBank/DDBJ whole genome shotgun (WGS) entry which is preliminary data.</text>
</comment>
<dbReference type="AlphaFoldDB" id="A0A9X6RMK5"/>
<keyword evidence="3" id="KW-0645">Protease</keyword>
<dbReference type="Gene3D" id="1.25.50.20">
    <property type="match status" value="1"/>
</dbReference>
<dbReference type="OrthoDB" id="10031169at2759"/>
<evidence type="ECO:0000313" key="12">
    <source>
        <dbReference type="Proteomes" id="UP000192578"/>
    </source>
</evidence>
<evidence type="ECO:0000256" key="2">
    <source>
        <dbReference type="ARBA" id="ARBA00022438"/>
    </source>
</evidence>
<keyword evidence="5" id="KW-0378">Hydrolase</keyword>
<protein>
    <submittedName>
        <fullName evidence="11">Aminopeptidase N</fullName>
    </submittedName>
</protein>
<dbReference type="GO" id="GO:0070006">
    <property type="term" value="F:metalloaminopeptidase activity"/>
    <property type="evidence" value="ECO:0007669"/>
    <property type="project" value="TreeGrafter"/>
</dbReference>
<keyword evidence="6 8" id="KW-0862">Zinc</keyword>
<dbReference type="GO" id="GO:0042277">
    <property type="term" value="F:peptide binding"/>
    <property type="evidence" value="ECO:0007669"/>
    <property type="project" value="TreeGrafter"/>
</dbReference>
<dbReference type="InterPro" id="IPR050344">
    <property type="entry name" value="Peptidase_M1_aminopeptidases"/>
</dbReference>
<evidence type="ECO:0000313" key="11">
    <source>
        <dbReference type="EMBL" id="OWA53419.1"/>
    </source>
</evidence>
<dbReference type="GO" id="GO:0006508">
    <property type="term" value="P:proteolysis"/>
    <property type="evidence" value="ECO:0007669"/>
    <property type="project" value="UniProtKB-KW"/>
</dbReference>
<feature type="binding site" evidence="8">
    <location>
        <position position="340"/>
    </location>
    <ligand>
        <name>Zn(2+)</name>
        <dbReference type="ChEBI" id="CHEBI:29105"/>
        <note>catalytic</note>
    </ligand>
</feature>
<dbReference type="GO" id="GO:0043171">
    <property type="term" value="P:peptide catabolic process"/>
    <property type="evidence" value="ECO:0007669"/>
    <property type="project" value="TreeGrafter"/>
</dbReference>
<evidence type="ECO:0000256" key="3">
    <source>
        <dbReference type="ARBA" id="ARBA00022670"/>
    </source>
</evidence>
<dbReference type="GO" id="GO:0005615">
    <property type="term" value="C:extracellular space"/>
    <property type="evidence" value="ECO:0007669"/>
    <property type="project" value="TreeGrafter"/>
</dbReference>
<evidence type="ECO:0000256" key="5">
    <source>
        <dbReference type="ARBA" id="ARBA00022801"/>
    </source>
</evidence>
<dbReference type="InterPro" id="IPR034016">
    <property type="entry name" value="M1_APN-typ"/>
</dbReference>
<dbReference type="PANTHER" id="PTHR11533">
    <property type="entry name" value="PROTEASE M1 ZINC METALLOPROTEASE"/>
    <property type="match status" value="1"/>
</dbReference>
<keyword evidence="12" id="KW-1185">Reference proteome</keyword>
<evidence type="ECO:0000256" key="1">
    <source>
        <dbReference type="ARBA" id="ARBA00010136"/>
    </source>
</evidence>
<keyword evidence="4 8" id="KW-0479">Metal-binding</keyword>
<gene>
    <name evidence="11" type="ORF">BV898_17849</name>
</gene>
<sequence>MGLPPIMIDTNSTSFPASSESAAIYRLPATVQPHHYELFLHIHLPYDEDDTLPDALTTQGSHVNITLRATAEGVRNITFHARHQFRANSTSGYVKRFDKDAVSLFELTEDGDVDGAINVSSVQFLKVDIVVVNLDSALNSDRDYKLKIQFEGVIGRNTQGLYRSQYVKNGVTRYLLTSQFQPTMDRMAFPCFDEPGIRSRFTTILKYPNRFTMTRTNGQADGKPIIAGSWIVQKYTTTPAMPVYLNAFLVSDFALTKFVDRGDAAHALQQGRAMMEFLSREFNQSYVEHLPKLDMAAVPDFAGNGMENWGLILYREAKLLYRPKVSTAEDKCGVAGIVAHQLAHNLFGNVVTCGWWSNVWLNEGVSSYVEYDHIHQANPSWNTKDLFSYWVIHYIFQLDAYKHTHPLYDPNVENNAHIGGSFDVISSWKGASVLHMIKGVLGDAGFNRALKAYVQVNKLGSVEHGDLLREVENVAVEMGYPAGTTSRYLRSWIEESGYPVLTLHRGSGTDPSTLNVDCGKAVLDYPTLPVSDGRVDNFIIANVQQYGFYRVNYERQNWNRIITALPVFMDYPTVTPPSILKSPSIRIPLKLLHNYLTQETHYGPLASARDQFRHLTIMMDGTVHYDLFVEYTRKLLEGGLYINSRWSNSWTDADVLSHDDTEGSFDKVMANDVIIN</sequence>
<evidence type="ECO:0000259" key="9">
    <source>
        <dbReference type="Pfam" id="PF01433"/>
    </source>
</evidence>
<dbReference type="FunFam" id="1.10.390.10:FF:000013">
    <property type="entry name" value="Aminopeptidase N"/>
    <property type="match status" value="1"/>
</dbReference>
<name>A0A9X6RMK5_HYPEX</name>
<keyword evidence="7" id="KW-0482">Metalloprotease</keyword>
<dbReference type="GO" id="GO:0016020">
    <property type="term" value="C:membrane"/>
    <property type="evidence" value="ECO:0007669"/>
    <property type="project" value="TreeGrafter"/>
</dbReference>
<evidence type="ECO:0000256" key="7">
    <source>
        <dbReference type="ARBA" id="ARBA00023049"/>
    </source>
</evidence>
<accession>A0A9X6RMK5</accession>
<dbReference type="PANTHER" id="PTHR11533:SF294">
    <property type="entry name" value="THYROTROPIN-RELEASING HORMONE-DEGRADING ECTOENZYME"/>
    <property type="match status" value="1"/>
</dbReference>
<feature type="binding site" evidence="8">
    <location>
        <position position="363"/>
    </location>
    <ligand>
        <name>Zn(2+)</name>
        <dbReference type="ChEBI" id="CHEBI:29105"/>
        <note>catalytic</note>
    </ligand>
</feature>
<dbReference type="SUPFAM" id="SSF55486">
    <property type="entry name" value="Metalloproteases ('zincins'), catalytic domain"/>
    <property type="match status" value="1"/>
</dbReference>
<reference evidence="12" key="1">
    <citation type="submission" date="2017-01" db="EMBL/GenBank/DDBJ databases">
        <title>Comparative genomics of anhydrobiosis in the tardigrade Hypsibius dujardini.</title>
        <authorList>
            <person name="Yoshida Y."/>
            <person name="Koutsovoulos G."/>
            <person name="Laetsch D."/>
            <person name="Stevens L."/>
            <person name="Kumar S."/>
            <person name="Horikawa D."/>
            <person name="Ishino K."/>
            <person name="Komine S."/>
            <person name="Tomita M."/>
            <person name="Blaxter M."/>
            <person name="Arakawa K."/>
        </authorList>
    </citation>
    <scope>NUCLEOTIDE SEQUENCE [LARGE SCALE GENOMIC DNA]</scope>
    <source>
        <strain evidence="12">Z151</strain>
    </source>
</reference>
<dbReference type="CDD" id="cd09601">
    <property type="entry name" value="M1_APN-Q_like"/>
    <property type="match status" value="1"/>
</dbReference>
<dbReference type="Proteomes" id="UP000192578">
    <property type="component" value="Unassembled WGS sequence"/>
</dbReference>
<dbReference type="Pfam" id="PF01433">
    <property type="entry name" value="Peptidase_M1"/>
    <property type="match status" value="1"/>
</dbReference>
<dbReference type="Gene3D" id="1.10.390.10">
    <property type="entry name" value="Neutral Protease Domain 2"/>
    <property type="match status" value="1"/>
</dbReference>
<dbReference type="InterPro" id="IPR042097">
    <property type="entry name" value="Aminopeptidase_N-like_N_sf"/>
</dbReference>
<dbReference type="GO" id="GO:0005737">
    <property type="term" value="C:cytoplasm"/>
    <property type="evidence" value="ECO:0007669"/>
    <property type="project" value="TreeGrafter"/>
</dbReference>
<dbReference type="InterPro" id="IPR001930">
    <property type="entry name" value="Peptidase_M1"/>
</dbReference>
<keyword evidence="2 11" id="KW-0031">Aminopeptidase</keyword>
<dbReference type="InterPro" id="IPR027268">
    <property type="entry name" value="Peptidase_M4/M1_CTD_sf"/>
</dbReference>
<feature type="domain" description="Aminopeptidase N-like N-terminal" evidence="10">
    <location>
        <begin position="32"/>
        <end position="245"/>
    </location>
</feature>